<proteinExistence type="predicted"/>
<reference evidence="1" key="3">
    <citation type="submission" date="2015-04" db="UniProtKB">
        <authorList>
            <consortium name="EnsemblPlants"/>
        </authorList>
    </citation>
    <scope>IDENTIFICATION</scope>
</reference>
<dbReference type="Gramene" id="LPERR04G12960.1">
    <property type="protein sequence ID" value="LPERR04G12960.1"/>
    <property type="gene ID" value="LPERR04G12960"/>
</dbReference>
<name>A0A0D9W6A5_9ORYZ</name>
<reference evidence="2" key="2">
    <citation type="submission" date="2013-12" db="EMBL/GenBank/DDBJ databases">
        <authorList>
            <person name="Yu Y."/>
            <person name="Lee S."/>
            <person name="de Baynast K."/>
            <person name="Wissotski M."/>
            <person name="Liu L."/>
            <person name="Talag J."/>
            <person name="Goicoechea J."/>
            <person name="Angelova A."/>
            <person name="Jetty R."/>
            <person name="Kudrna D."/>
            <person name="Golser W."/>
            <person name="Rivera L."/>
            <person name="Zhang J."/>
            <person name="Wing R."/>
        </authorList>
    </citation>
    <scope>NUCLEOTIDE SEQUENCE</scope>
</reference>
<sequence>MKVAHVRRTQLKPMDTTSLAMAPTGCLPSPSASIGSRCDGQFTHASFTRFPPSSTIHRDTVDSVGNPAAAAGCQPWLMMAKITSHDAVARAKCSLMVATTKAGNVEWQEKLGDITVRLVTVQCCSEPEKTKDFSLHVGGRLVGGWSKNGYQNPCC</sequence>
<dbReference type="Proteomes" id="UP000032180">
    <property type="component" value="Chromosome 4"/>
</dbReference>
<dbReference type="AlphaFoldDB" id="A0A0D9W6A5"/>
<evidence type="ECO:0000313" key="2">
    <source>
        <dbReference type="Proteomes" id="UP000032180"/>
    </source>
</evidence>
<reference evidence="1 2" key="1">
    <citation type="submission" date="2012-08" db="EMBL/GenBank/DDBJ databases">
        <title>Oryza genome evolution.</title>
        <authorList>
            <person name="Wing R.A."/>
        </authorList>
    </citation>
    <scope>NUCLEOTIDE SEQUENCE</scope>
</reference>
<keyword evidence="2" id="KW-1185">Reference proteome</keyword>
<evidence type="ECO:0000313" key="1">
    <source>
        <dbReference type="EnsemblPlants" id="LPERR04G12960.1"/>
    </source>
</evidence>
<organism evidence="1 2">
    <name type="scientific">Leersia perrieri</name>
    <dbReference type="NCBI Taxonomy" id="77586"/>
    <lineage>
        <taxon>Eukaryota</taxon>
        <taxon>Viridiplantae</taxon>
        <taxon>Streptophyta</taxon>
        <taxon>Embryophyta</taxon>
        <taxon>Tracheophyta</taxon>
        <taxon>Spermatophyta</taxon>
        <taxon>Magnoliopsida</taxon>
        <taxon>Liliopsida</taxon>
        <taxon>Poales</taxon>
        <taxon>Poaceae</taxon>
        <taxon>BOP clade</taxon>
        <taxon>Oryzoideae</taxon>
        <taxon>Oryzeae</taxon>
        <taxon>Oryzinae</taxon>
        <taxon>Leersia</taxon>
    </lineage>
</organism>
<dbReference type="EnsemblPlants" id="LPERR04G12960.1">
    <property type="protein sequence ID" value="LPERR04G12960.1"/>
    <property type="gene ID" value="LPERR04G12960"/>
</dbReference>
<dbReference type="HOGENOM" id="CLU_1698055_0_0_1"/>
<protein>
    <submittedName>
        <fullName evidence="1">Uncharacterized protein</fullName>
    </submittedName>
</protein>
<accession>A0A0D9W6A5</accession>